<evidence type="ECO:0000313" key="2">
    <source>
        <dbReference type="Proteomes" id="UP000759131"/>
    </source>
</evidence>
<dbReference type="EMBL" id="OC886432">
    <property type="protein sequence ID" value="CAD7644592.1"/>
    <property type="molecule type" value="Genomic_DNA"/>
</dbReference>
<name>A0A7R9LMY0_9ACAR</name>
<sequence length="76" mass="8723">MLSINPKPIPETTDAVLKEEESVLKIKHRIEGQNIFHGSGPDLEELQMLTYTPKHVWKKRPLKRTIPIPPHPRPGI</sequence>
<dbReference type="AlphaFoldDB" id="A0A7R9LMY0"/>
<evidence type="ECO:0000313" key="1">
    <source>
        <dbReference type="EMBL" id="CAD7644592.1"/>
    </source>
</evidence>
<proteinExistence type="predicted"/>
<gene>
    <name evidence="1" type="ORF">OSB1V03_LOCUS20115</name>
</gene>
<protein>
    <submittedName>
        <fullName evidence="1">Uncharacterized protein</fullName>
    </submittedName>
</protein>
<dbReference type="EMBL" id="CAJPIZ010031857">
    <property type="protein sequence ID" value="CAG2120168.1"/>
    <property type="molecule type" value="Genomic_DNA"/>
</dbReference>
<organism evidence="1">
    <name type="scientific">Medioppia subpectinata</name>
    <dbReference type="NCBI Taxonomy" id="1979941"/>
    <lineage>
        <taxon>Eukaryota</taxon>
        <taxon>Metazoa</taxon>
        <taxon>Ecdysozoa</taxon>
        <taxon>Arthropoda</taxon>
        <taxon>Chelicerata</taxon>
        <taxon>Arachnida</taxon>
        <taxon>Acari</taxon>
        <taxon>Acariformes</taxon>
        <taxon>Sarcoptiformes</taxon>
        <taxon>Oribatida</taxon>
        <taxon>Brachypylina</taxon>
        <taxon>Oppioidea</taxon>
        <taxon>Oppiidae</taxon>
        <taxon>Medioppia</taxon>
    </lineage>
</organism>
<accession>A0A7R9LMY0</accession>
<reference evidence="1" key="1">
    <citation type="submission" date="2020-11" db="EMBL/GenBank/DDBJ databases">
        <authorList>
            <person name="Tran Van P."/>
        </authorList>
    </citation>
    <scope>NUCLEOTIDE SEQUENCE</scope>
</reference>
<keyword evidence="2" id="KW-1185">Reference proteome</keyword>
<dbReference type="OrthoDB" id="6511000at2759"/>
<dbReference type="Proteomes" id="UP000759131">
    <property type="component" value="Unassembled WGS sequence"/>
</dbReference>